<evidence type="ECO:0000313" key="2">
    <source>
        <dbReference type="Proteomes" id="UP000485058"/>
    </source>
</evidence>
<reference evidence="1 2" key="1">
    <citation type="submission" date="2020-02" db="EMBL/GenBank/DDBJ databases">
        <title>Draft genome sequence of Haematococcus lacustris strain NIES-144.</title>
        <authorList>
            <person name="Morimoto D."/>
            <person name="Nakagawa S."/>
            <person name="Yoshida T."/>
            <person name="Sawayama S."/>
        </authorList>
    </citation>
    <scope>NUCLEOTIDE SEQUENCE [LARGE SCALE GENOMIC DNA]</scope>
    <source>
        <strain evidence="1 2">NIES-144</strain>
    </source>
</reference>
<organism evidence="1 2">
    <name type="scientific">Haematococcus lacustris</name>
    <name type="common">Green alga</name>
    <name type="synonym">Haematococcus pluvialis</name>
    <dbReference type="NCBI Taxonomy" id="44745"/>
    <lineage>
        <taxon>Eukaryota</taxon>
        <taxon>Viridiplantae</taxon>
        <taxon>Chlorophyta</taxon>
        <taxon>core chlorophytes</taxon>
        <taxon>Chlorophyceae</taxon>
        <taxon>CS clade</taxon>
        <taxon>Chlamydomonadales</taxon>
        <taxon>Haematococcaceae</taxon>
        <taxon>Haematococcus</taxon>
    </lineage>
</organism>
<dbReference type="Proteomes" id="UP000485058">
    <property type="component" value="Unassembled WGS sequence"/>
</dbReference>
<name>A0A699Z9K2_HAELA</name>
<gene>
    <name evidence="1" type="ORF">HaLaN_07841</name>
</gene>
<dbReference type="AlphaFoldDB" id="A0A699Z9K2"/>
<proteinExistence type="predicted"/>
<protein>
    <submittedName>
        <fullName evidence="1">Uncharacterized protein</fullName>
    </submittedName>
</protein>
<accession>A0A699Z9K2</accession>
<sequence>MEYTLAIAVGVDARDEMVRILAVDHVAAHVSMSFFRTCGGAHRPDNDASTRLLRGYCQAET</sequence>
<dbReference type="EMBL" id="BLLF01000477">
    <property type="protein sequence ID" value="GFH12202.1"/>
    <property type="molecule type" value="Genomic_DNA"/>
</dbReference>
<keyword evidence="2" id="KW-1185">Reference proteome</keyword>
<evidence type="ECO:0000313" key="1">
    <source>
        <dbReference type="EMBL" id="GFH12202.1"/>
    </source>
</evidence>
<comment type="caution">
    <text evidence="1">The sequence shown here is derived from an EMBL/GenBank/DDBJ whole genome shotgun (WGS) entry which is preliminary data.</text>
</comment>